<dbReference type="InterPro" id="IPR008948">
    <property type="entry name" value="L-Aspartase-like"/>
</dbReference>
<evidence type="ECO:0000313" key="3">
    <source>
        <dbReference type="Proteomes" id="UP000801864"/>
    </source>
</evidence>
<dbReference type="EMBL" id="QLNT01000007">
    <property type="protein sequence ID" value="KAF3072844.1"/>
    <property type="molecule type" value="Genomic_DNA"/>
</dbReference>
<dbReference type="AlphaFoldDB" id="A0A9P4XH49"/>
<reference evidence="2 3" key="1">
    <citation type="submission" date="2018-06" db="EMBL/GenBank/DDBJ databases">
        <title>Genome analysis of cellulolytic fungus Trichoderma lentiforme CFAM-422.</title>
        <authorList>
            <person name="Steindorff A.S."/>
            <person name="Formighieri E.F."/>
            <person name="Midorikawa G.E.O."/>
            <person name="Tamietti M.S."/>
            <person name="Ramos E.Z."/>
            <person name="Silva A.S."/>
            <person name="Bon E.P.S."/>
            <person name="Mendes T.D."/>
            <person name="Damaso M.C.T."/>
            <person name="Favaro L.C.L."/>
        </authorList>
    </citation>
    <scope>NUCLEOTIDE SEQUENCE [LARGE SCALE GENOMIC DNA]</scope>
    <source>
        <strain evidence="2 3">CFAM-422</strain>
    </source>
</reference>
<dbReference type="Gene3D" id="1.20.200.10">
    <property type="entry name" value="Fumarase/aspartase (Central domain)"/>
    <property type="match status" value="1"/>
</dbReference>
<dbReference type="SUPFAM" id="SSF48557">
    <property type="entry name" value="L-aspartase-like"/>
    <property type="match status" value="1"/>
</dbReference>
<comment type="similarity">
    <text evidence="1">Belongs to the PAL/histidase family.</text>
</comment>
<dbReference type="Proteomes" id="UP000801864">
    <property type="component" value="Unassembled WGS sequence"/>
</dbReference>
<sequence>MSAAYIYALCQAVDLRCLHLEFIKIAEPATTDIVRSIFGSTIEAPETMLALEKCAWDSMLEVWSKASHLDLDQRCLETSRKTTGDIVEFLSSKKLLATIKHLEDYQIQIATILGRLYCQCREPFLLVQETPNYLGSGSKRIYAYVRNHIGVMLHRGFSEPAQLQSRLSSFKQDISHKYKPYKYTDGEVDASSGMTKGAISERMSEYSQDTIENFQKDSESIGSIVGKIYLSICDGHLPVHMLEFYEP</sequence>
<keyword evidence="3" id="KW-1185">Reference proteome</keyword>
<evidence type="ECO:0000313" key="2">
    <source>
        <dbReference type="EMBL" id="KAF3072844.1"/>
    </source>
</evidence>
<comment type="caution">
    <text evidence="2">The sequence shown here is derived from an EMBL/GenBank/DDBJ whole genome shotgun (WGS) entry which is preliminary data.</text>
</comment>
<gene>
    <name evidence="2" type="ORF">CFAM422_005112</name>
</gene>
<protein>
    <submittedName>
        <fullName evidence="2">Uncharacterized protein</fullName>
    </submittedName>
</protein>
<evidence type="ECO:0000256" key="1">
    <source>
        <dbReference type="ARBA" id="ARBA00007238"/>
    </source>
</evidence>
<organism evidence="2 3">
    <name type="scientific">Trichoderma lentiforme</name>
    <dbReference type="NCBI Taxonomy" id="1567552"/>
    <lineage>
        <taxon>Eukaryota</taxon>
        <taxon>Fungi</taxon>
        <taxon>Dikarya</taxon>
        <taxon>Ascomycota</taxon>
        <taxon>Pezizomycotina</taxon>
        <taxon>Sordariomycetes</taxon>
        <taxon>Hypocreomycetidae</taxon>
        <taxon>Hypocreales</taxon>
        <taxon>Hypocreaceae</taxon>
        <taxon>Trichoderma</taxon>
    </lineage>
</organism>
<proteinExistence type="inferred from homology"/>
<accession>A0A9P4XH49</accession>
<dbReference type="Gene3D" id="1.10.274.20">
    <property type="entry name" value="Phenylalanine ammonia-lyase 1, domain 3"/>
    <property type="match status" value="1"/>
</dbReference>
<dbReference type="GO" id="GO:0003824">
    <property type="term" value="F:catalytic activity"/>
    <property type="evidence" value="ECO:0007669"/>
    <property type="project" value="InterPro"/>
</dbReference>
<dbReference type="InterPro" id="IPR023144">
    <property type="entry name" value="Phe_NH3-lyase_shielding_dom_sf"/>
</dbReference>
<name>A0A9P4XH49_9HYPO</name>